<organism evidence="2">
    <name type="scientific">bioreactor metagenome</name>
    <dbReference type="NCBI Taxonomy" id="1076179"/>
    <lineage>
        <taxon>unclassified sequences</taxon>
        <taxon>metagenomes</taxon>
        <taxon>ecological metagenomes</taxon>
    </lineage>
</organism>
<comment type="caution">
    <text evidence="2">The sequence shown here is derived from an EMBL/GenBank/DDBJ whole genome shotgun (WGS) entry which is preliminary data.</text>
</comment>
<keyword evidence="1" id="KW-1133">Transmembrane helix</keyword>
<feature type="transmembrane region" description="Helical" evidence="1">
    <location>
        <begin position="27"/>
        <end position="48"/>
    </location>
</feature>
<dbReference type="AlphaFoldDB" id="A0A645HYU2"/>
<evidence type="ECO:0000313" key="2">
    <source>
        <dbReference type="EMBL" id="MPN44221.1"/>
    </source>
</evidence>
<gene>
    <name evidence="2" type="ORF">SDC9_191782</name>
</gene>
<name>A0A645HYU2_9ZZZZ</name>
<sequence>MREPISHNWHIRLNNFVHSMLYLINELIIYFFFAILNLTVKILFYRILYCYLNIISKNVPYRLQHYHACSPHVHAHAFTVGRVNKHNILTFVDFSSKFFKSISYPCGHNRGIKSFLVLFA</sequence>
<protein>
    <submittedName>
        <fullName evidence="2">Uncharacterized protein</fullName>
    </submittedName>
</protein>
<reference evidence="2" key="1">
    <citation type="submission" date="2019-08" db="EMBL/GenBank/DDBJ databases">
        <authorList>
            <person name="Kucharzyk K."/>
            <person name="Murdoch R.W."/>
            <person name="Higgins S."/>
            <person name="Loffler F."/>
        </authorList>
    </citation>
    <scope>NUCLEOTIDE SEQUENCE</scope>
</reference>
<evidence type="ECO:0000256" key="1">
    <source>
        <dbReference type="SAM" id="Phobius"/>
    </source>
</evidence>
<dbReference type="EMBL" id="VSSQ01103185">
    <property type="protein sequence ID" value="MPN44221.1"/>
    <property type="molecule type" value="Genomic_DNA"/>
</dbReference>
<proteinExistence type="predicted"/>
<accession>A0A645HYU2</accession>
<keyword evidence="1" id="KW-0812">Transmembrane</keyword>
<keyword evidence="1" id="KW-0472">Membrane</keyword>